<proteinExistence type="predicted"/>
<dbReference type="InterPro" id="IPR025285">
    <property type="entry name" value="DUF4145"/>
</dbReference>
<feature type="domain" description="DUF4145" evidence="1">
    <location>
        <begin position="26"/>
        <end position="101"/>
    </location>
</feature>
<dbReference type="AlphaFoldDB" id="A0A2P7UVN9"/>
<gene>
    <name evidence="2" type="ORF">C7R93_20690</name>
</gene>
<accession>A0A2P7UVN9</accession>
<dbReference type="RefSeq" id="WP_106840597.1">
    <property type="nucleotide sequence ID" value="NZ_PXZM01000036.1"/>
</dbReference>
<name>A0A2P7UVN9_9BACL</name>
<comment type="caution">
    <text evidence="2">The sequence shown here is derived from an EMBL/GenBank/DDBJ whole genome shotgun (WGS) entry which is preliminary data.</text>
</comment>
<dbReference type="Proteomes" id="UP000240419">
    <property type="component" value="Unassembled WGS sequence"/>
</dbReference>
<keyword evidence="3" id="KW-1185">Reference proteome</keyword>
<sequence>MSFCYRCHGLSIWQKEKIVYPYSGGIANQSPRASVALLRLAVQMLMPHVGERGRKIDDDIKNLVSKGLPDQIQKALDSLRVIGNNAVHPGEINIADDYETAASLFDLLNIIIHHFISTQKMIDSIYEKLPESARARIADRDGKPVSQPK</sequence>
<reference evidence="2 3" key="1">
    <citation type="submission" date="2018-03" db="EMBL/GenBank/DDBJ databases">
        <title>Brevisbacillus phylogenomics.</title>
        <authorList>
            <person name="Dunlap C."/>
        </authorList>
    </citation>
    <scope>NUCLEOTIDE SEQUENCE [LARGE SCALE GENOMIC DNA]</scope>
    <source>
        <strain evidence="2 3">NRRL NRS-1210</strain>
    </source>
</reference>
<evidence type="ECO:0000313" key="2">
    <source>
        <dbReference type="EMBL" id="PSJ91070.1"/>
    </source>
</evidence>
<evidence type="ECO:0000259" key="1">
    <source>
        <dbReference type="Pfam" id="PF13643"/>
    </source>
</evidence>
<dbReference type="EMBL" id="PXZM01000036">
    <property type="protein sequence ID" value="PSJ91070.1"/>
    <property type="molecule type" value="Genomic_DNA"/>
</dbReference>
<dbReference type="OrthoDB" id="9808624at2"/>
<organism evidence="2 3">
    <name type="scientific">Brevibacillus fortis</name>
    <dbReference type="NCBI Taxonomy" id="2126352"/>
    <lineage>
        <taxon>Bacteria</taxon>
        <taxon>Bacillati</taxon>
        <taxon>Bacillota</taxon>
        <taxon>Bacilli</taxon>
        <taxon>Bacillales</taxon>
        <taxon>Paenibacillaceae</taxon>
        <taxon>Brevibacillus</taxon>
    </lineage>
</organism>
<evidence type="ECO:0000313" key="3">
    <source>
        <dbReference type="Proteomes" id="UP000240419"/>
    </source>
</evidence>
<dbReference type="Pfam" id="PF13643">
    <property type="entry name" value="DUF4145"/>
    <property type="match status" value="1"/>
</dbReference>
<protein>
    <recommendedName>
        <fullName evidence="1">DUF4145 domain-containing protein</fullName>
    </recommendedName>
</protein>